<evidence type="ECO:0000313" key="3">
    <source>
        <dbReference type="Proteomes" id="UP000609064"/>
    </source>
</evidence>
<keyword evidence="3" id="KW-1185">Reference proteome</keyword>
<dbReference type="InterPro" id="IPR013211">
    <property type="entry name" value="LVIVD"/>
</dbReference>
<reference evidence="2" key="1">
    <citation type="journal article" date="2014" name="Int. J. Syst. Evol. Microbiol.">
        <title>Complete genome sequence of Corynebacterium casei LMG S-19264T (=DSM 44701T), isolated from a smear-ripened cheese.</title>
        <authorList>
            <consortium name="US DOE Joint Genome Institute (JGI-PGF)"/>
            <person name="Walter F."/>
            <person name="Albersmeier A."/>
            <person name="Kalinowski J."/>
            <person name="Ruckert C."/>
        </authorList>
    </citation>
    <scope>NUCLEOTIDE SEQUENCE</scope>
    <source>
        <strain evidence="2">CGMCC 1.15958</strain>
    </source>
</reference>
<dbReference type="Pfam" id="PF08309">
    <property type="entry name" value="LVIVD"/>
    <property type="match status" value="2"/>
</dbReference>
<dbReference type="EMBL" id="BMKK01000006">
    <property type="protein sequence ID" value="GGD66431.1"/>
    <property type="molecule type" value="Genomic_DNA"/>
</dbReference>
<dbReference type="AlphaFoldDB" id="A0A916YXT1"/>
<evidence type="ECO:0008006" key="4">
    <source>
        <dbReference type="Google" id="ProtNLM"/>
    </source>
</evidence>
<name>A0A916YXT1_9BACT</name>
<evidence type="ECO:0000313" key="2">
    <source>
        <dbReference type="EMBL" id="GGD66431.1"/>
    </source>
</evidence>
<comment type="caution">
    <text evidence="2">The sequence shown here is derived from an EMBL/GenBank/DDBJ whole genome shotgun (WGS) entry which is preliminary data.</text>
</comment>
<organism evidence="2 3">
    <name type="scientific">Emticicia aquatilis</name>
    <dbReference type="NCBI Taxonomy" id="1537369"/>
    <lineage>
        <taxon>Bacteria</taxon>
        <taxon>Pseudomonadati</taxon>
        <taxon>Bacteroidota</taxon>
        <taxon>Cytophagia</taxon>
        <taxon>Cytophagales</taxon>
        <taxon>Leadbetterellaceae</taxon>
        <taxon>Emticicia</taxon>
    </lineage>
</organism>
<feature type="signal peptide" evidence="1">
    <location>
        <begin position="1"/>
        <end position="21"/>
    </location>
</feature>
<dbReference type="RefSeq" id="WP_188767462.1">
    <property type="nucleotide sequence ID" value="NZ_BMKK01000006.1"/>
</dbReference>
<dbReference type="Proteomes" id="UP000609064">
    <property type="component" value="Unassembled WGS sequence"/>
</dbReference>
<evidence type="ECO:0000256" key="1">
    <source>
        <dbReference type="SAM" id="SignalP"/>
    </source>
</evidence>
<keyword evidence="1" id="KW-0732">Signal</keyword>
<dbReference type="SUPFAM" id="SSF69322">
    <property type="entry name" value="Tricorn protease domain 2"/>
    <property type="match status" value="1"/>
</dbReference>
<feature type="chain" id="PRO_5037495871" description="LVIVD repeat-containing protein" evidence="1">
    <location>
        <begin position="22"/>
        <end position="430"/>
    </location>
</feature>
<sequence>MKNILLLLGCICLAIVNSACTDNCETTRTYRTTVPVTFTLAQIRSGIASEAPQDLKNPGKIYVKDNYIFVNEIKKGIHIIDNTNPQQPQNIAFLKIPGVIDMAVKENTLYADNYMDIVAFDITNPKAIKETGRVKDVFQNGLTDGISWYYNPQNQTVTDYEVKIITEKVRSNCGQNGNINPIYYYANDMAFKNGSVQSGSSGANSGAAGATGTGGSMARFTIYDNYLYTVSQSDLLLFNIKTLNQPTQLSKINLGWGIETIFPYKDKLFIGSNTGMYIFDNKNPEKPERLSIFQHARACDPVVVHNDIAYVTLRTGWCGTSPNQLDVVNVSNLTSPSLIKSYQMQQPAGLGIDFPNLFICESQYGLKSFDATSATNITLQQHIEKINAYDVIPLEGKHLLMVGKDGLYQYDTSNPKNMKQLSVIPVKREN</sequence>
<accession>A0A916YXT1</accession>
<protein>
    <recommendedName>
        <fullName evidence="4">LVIVD repeat-containing protein</fullName>
    </recommendedName>
</protein>
<reference evidence="2" key="2">
    <citation type="submission" date="2020-09" db="EMBL/GenBank/DDBJ databases">
        <authorList>
            <person name="Sun Q."/>
            <person name="Zhou Y."/>
        </authorList>
    </citation>
    <scope>NUCLEOTIDE SEQUENCE</scope>
    <source>
        <strain evidence="2">CGMCC 1.15958</strain>
    </source>
</reference>
<gene>
    <name evidence="2" type="ORF">GCM10011514_33020</name>
</gene>
<proteinExistence type="predicted"/>